<gene>
    <name evidence="1" type="ORF">BN4615_P10624</name>
</gene>
<dbReference type="InterPro" id="IPR029063">
    <property type="entry name" value="SAM-dependent_MTases_sf"/>
</dbReference>
<sequence length="500" mass="56376">MRSSSIPARFSSELHDGRVTLIEQMGGAWATERRLTAIGRTGLSVPARQAVVDQHITSDSSVLDYGCGRGDDVRALQGIARRAVGWDPHYHPEGSLDPSDVVLLTYVLNIIEDSEERRRTLDKAWELAKETLVVSTRLTWEKSKVKGTGFGDGVLTSRRTFQHLFSAGELRGYVEDVTGVRCVSAAPGIVYAFKRDEARLSYLARRIAPAAIWLTSDDAASAIASIVDYTEQRGRAPRVEEMPAQMVELLAHLNTAELQRIVRASADPERVAEAAKRSTLTTLLFLGVELFNGRGPFGCLPLPVQLDVRAFFSSYKEACRRSDRLLLKLRDDVYVRGAMNGSKVGKLTPTALYVHRRAIDHMPVVLRLYEHCASLAAGRPQEWTLAKLRHQGRGVSWLEYPEFDTDPHPRLRSSYMVDLTTFKTSHMSYEQSENRPLLHRKHEFLHPDDPDVPKCRRLTDSELRAGLYANPHLIGTEQGWEAELIRCRRQLRGHRLIKRH</sequence>
<reference evidence="1" key="1">
    <citation type="submission" date="2016-04" db="EMBL/GenBank/DDBJ databases">
        <authorList>
            <person name="Evans L.H."/>
            <person name="Alamgir A."/>
            <person name="Owens N."/>
            <person name="Weber N.D."/>
            <person name="Virtaneva K."/>
            <person name="Barbian K."/>
            <person name="Babar A."/>
            <person name="Rosenke K."/>
        </authorList>
    </citation>
    <scope>NUCLEOTIDE SEQUENCE</scope>
    <source>
        <strain evidence="1">Nono1</strain>
    </source>
</reference>
<evidence type="ECO:0008006" key="2">
    <source>
        <dbReference type="Google" id="ProtNLM"/>
    </source>
</evidence>
<dbReference type="SUPFAM" id="SSF53335">
    <property type="entry name" value="S-adenosyl-L-methionine-dependent methyltransferases"/>
    <property type="match status" value="1"/>
</dbReference>
<dbReference type="EMBL" id="LT559118">
    <property type="protein sequence ID" value="SBP01108.1"/>
    <property type="molecule type" value="Genomic_DNA"/>
</dbReference>
<name>A0A1M4EQL1_9ACTN</name>
<organism evidence="1">
    <name type="scientific">Nonomuraea gerenzanensis</name>
    <dbReference type="NCBI Taxonomy" id="93944"/>
    <lineage>
        <taxon>Bacteria</taxon>
        <taxon>Bacillati</taxon>
        <taxon>Actinomycetota</taxon>
        <taxon>Actinomycetes</taxon>
        <taxon>Streptosporangiales</taxon>
        <taxon>Streptosporangiaceae</taxon>
        <taxon>Nonomuraea</taxon>
    </lineage>
</organism>
<dbReference type="AlphaFoldDB" id="A0A1M4EQL1"/>
<dbReference type="InterPro" id="IPR024019">
    <property type="entry name" value="CHP04096"/>
</dbReference>
<accession>A0A1M4EQL1</accession>
<proteinExistence type="predicted"/>
<evidence type="ECO:0000313" key="1">
    <source>
        <dbReference type="EMBL" id="SBP01108.1"/>
    </source>
</evidence>
<dbReference type="NCBIfam" id="TIGR04096">
    <property type="entry name" value="dnd_rel_methyl"/>
    <property type="match status" value="1"/>
</dbReference>
<protein>
    <recommendedName>
        <fullName evidence="2">DNA phosphorothioation-associated methyltransferase</fullName>
    </recommendedName>
</protein>